<name>E1EWI7_GIAIA</name>
<evidence type="ECO:0000313" key="1">
    <source>
        <dbReference type="EMBL" id="EFO65420.1"/>
    </source>
</evidence>
<proteinExistence type="predicted"/>
<comment type="caution">
    <text evidence="1">The sequence shown here is derived from an EMBL/GenBank/DDBJ whole genome shotgun (WGS) entry which is preliminary data.</text>
</comment>
<protein>
    <submittedName>
        <fullName evidence="1">Uncharacterized protein</fullName>
    </submittedName>
</protein>
<dbReference type="AlphaFoldDB" id="E1EWI7"/>
<dbReference type="Proteomes" id="UP000008974">
    <property type="component" value="Unassembled WGS sequence"/>
</dbReference>
<sequence length="441" mass="49603">MTTLKTAIGCVVQAMKHAGVTSLTPETLHRGIVNSETLEKSDISTLFYSLHDLLIAVYYYRGQLPDPSTQLQALAAEYRSRDKVRPTARDFLLVIENALIKMGFSFSITRTHVHTASLCRTVADFDGHTMALAICYVVLISRLLHVALFTSINVSGIHLCAESVIKEGVVDSKESHKPNDSRTRDKHTTLAHETLSFSQRPKSHAKTLAPMREPLPIEESIPELVSRIHEDLESIRNYTRKINILLPRWSCNVSEALHPAEIADIMDGKVLPMESDRSKIALYSRKQANTQECLQRIAHANAIIDIIASLVYRGLSDKRYWVVTPGEGTTPYRQRELYVDDVHLVNLPVLKQVLGTAYLSISTSSQGGEKMLLPFVRGGEKYHDSLRLFLQQHSERHRKAMNASTRTYNDICKIINDLMIDANNVCLRRLRDFAKSGSGQD</sequence>
<dbReference type="OMA" id="NDLMIDA"/>
<reference evidence="1 2" key="1">
    <citation type="journal article" date="2010" name="BMC Genomics">
        <title>Genome analysis and comparative genomics of a Giardia intestinalis assemblage E isolate.</title>
        <authorList>
            <person name="Jerlstrom-Hultqvist J."/>
            <person name="Franzen O."/>
            <person name="Ankarklev J."/>
            <person name="Xu F."/>
            <person name="Nohynkova E."/>
            <person name="Andersson J.O."/>
            <person name="Svard S.G."/>
            <person name="Andersson B."/>
        </authorList>
    </citation>
    <scope>NUCLEOTIDE SEQUENCE [LARGE SCALE GENOMIC DNA]</scope>
    <source>
        <strain evidence="1 2">P15</strain>
    </source>
</reference>
<dbReference type="EMBL" id="ACVC01000030">
    <property type="protein sequence ID" value="EFO65420.1"/>
    <property type="molecule type" value="Genomic_DNA"/>
</dbReference>
<gene>
    <name evidence="1" type="ORF">GLP15_3823</name>
</gene>
<organism evidence="1 2">
    <name type="scientific">Giardia intestinalis (strain P15)</name>
    <name type="common">Giardia lamblia</name>
    <dbReference type="NCBI Taxonomy" id="658858"/>
    <lineage>
        <taxon>Eukaryota</taxon>
        <taxon>Metamonada</taxon>
        <taxon>Diplomonadida</taxon>
        <taxon>Hexamitidae</taxon>
        <taxon>Giardiinae</taxon>
        <taxon>Giardia</taxon>
    </lineage>
</organism>
<accession>E1EWI7</accession>
<dbReference type="VEuPathDB" id="GiardiaDB:GLP15_3823"/>
<evidence type="ECO:0000313" key="2">
    <source>
        <dbReference type="Proteomes" id="UP000008974"/>
    </source>
</evidence>
<dbReference type="OrthoDB" id="10310332at2759"/>